<gene>
    <name evidence="9" type="ORF">ABID29_000759</name>
</gene>
<evidence type="ECO:0000256" key="7">
    <source>
        <dbReference type="RuleBase" id="RU363032"/>
    </source>
</evidence>
<evidence type="ECO:0000256" key="6">
    <source>
        <dbReference type="ARBA" id="ARBA00023136"/>
    </source>
</evidence>
<evidence type="ECO:0000256" key="3">
    <source>
        <dbReference type="ARBA" id="ARBA00022475"/>
    </source>
</evidence>
<organism evidence="9 10">
    <name type="scientific">Streptococcus rupicaprae</name>
    <dbReference type="NCBI Taxonomy" id="759619"/>
    <lineage>
        <taxon>Bacteria</taxon>
        <taxon>Bacillati</taxon>
        <taxon>Bacillota</taxon>
        <taxon>Bacilli</taxon>
        <taxon>Lactobacillales</taxon>
        <taxon>Streptococcaceae</taxon>
        <taxon>Streptococcus</taxon>
    </lineage>
</organism>
<keyword evidence="4 7" id="KW-0812">Transmembrane</keyword>
<dbReference type="RefSeq" id="WP_354364507.1">
    <property type="nucleotide sequence ID" value="NZ_JBEPLO010000006.1"/>
</dbReference>
<dbReference type="InterPro" id="IPR050366">
    <property type="entry name" value="BP-dependent_transpt_permease"/>
</dbReference>
<dbReference type="SUPFAM" id="SSF161098">
    <property type="entry name" value="MetI-like"/>
    <property type="match status" value="1"/>
</dbReference>
<dbReference type="Pfam" id="PF12911">
    <property type="entry name" value="OppC_N"/>
    <property type="match status" value="1"/>
</dbReference>
<dbReference type="InterPro" id="IPR000515">
    <property type="entry name" value="MetI-like"/>
</dbReference>
<dbReference type="InterPro" id="IPR035906">
    <property type="entry name" value="MetI-like_sf"/>
</dbReference>
<protein>
    <submittedName>
        <fullName evidence="9">Peptide/nickel transport system permease protein</fullName>
    </submittedName>
</protein>
<dbReference type="Gene3D" id="1.10.3720.10">
    <property type="entry name" value="MetI-like"/>
    <property type="match status" value="1"/>
</dbReference>
<evidence type="ECO:0000256" key="1">
    <source>
        <dbReference type="ARBA" id="ARBA00004651"/>
    </source>
</evidence>
<dbReference type="Pfam" id="PF00528">
    <property type="entry name" value="BPD_transp_1"/>
    <property type="match status" value="1"/>
</dbReference>
<dbReference type="PROSITE" id="PS50928">
    <property type="entry name" value="ABC_TM1"/>
    <property type="match status" value="1"/>
</dbReference>
<dbReference type="PANTHER" id="PTHR43386">
    <property type="entry name" value="OLIGOPEPTIDE TRANSPORT SYSTEM PERMEASE PROTEIN APPC"/>
    <property type="match status" value="1"/>
</dbReference>
<comment type="caution">
    <text evidence="9">The sequence shown here is derived from an EMBL/GenBank/DDBJ whole genome shotgun (WGS) entry which is preliminary data.</text>
</comment>
<dbReference type="InterPro" id="IPR025966">
    <property type="entry name" value="OppC_N"/>
</dbReference>
<keyword evidence="3" id="KW-1003">Cell membrane</keyword>
<keyword evidence="5 7" id="KW-1133">Transmembrane helix</keyword>
<evidence type="ECO:0000256" key="2">
    <source>
        <dbReference type="ARBA" id="ARBA00022448"/>
    </source>
</evidence>
<dbReference type="EMBL" id="JBEPLO010000006">
    <property type="protein sequence ID" value="MET3557649.1"/>
    <property type="molecule type" value="Genomic_DNA"/>
</dbReference>
<feature type="transmembrane region" description="Helical" evidence="7">
    <location>
        <begin position="253"/>
        <end position="274"/>
    </location>
</feature>
<accession>A0ABV2FGG6</accession>
<dbReference type="Proteomes" id="UP001549122">
    <property type="component" value="Unassembled WGS sequence"/>
</dbReference>
<feature type="domain" description="ABC transmembrane type-1" evidence="8">
    <location>
        <begin position="83"/>
        <end position="274"/>
    </location>
</feature>
<evidence type="ECO:0000313" key="9">
    <source>
        <dbReference type="EMBL" id="MET3557649.1"/>
    </source>
</evidence>
<keyword evidence="6 7" id="KW-0472">Membrane</keyword>
<comment type="similarity">
    <text evidence="7">Belongs to the binding-protein-dependent transport system permease family.</text>
</comment>
<name>A0ABV2FGG6_9STRE</name>
<evidence type="ECO:0000313" key="10">
    <source>
        <dbReference type="Proteomes" id="UP001549122"/>
    </source>
</evidence>
<dbReference type="PANTHER" id="PTHR43386:SF1">
    <property type="entry name" value="D,D-DIPEPTIDE TRANSPORT SYSTEM PERMEASE PROTEIN DDPC-RELATED"/>
    <property type="match status" value="1"/>
</dbReference>
<keyword evidence="10" id="KW-1185">Reference proteome</keyword>
<feature type="transmembrane region" description="Helical" evidence="7">
    <location>
        <begin position="87"/>
        <end position="113"/>
    </location>
</feature>
<proteinExistence type="inferred from homology"/>
<sequence>MAENYTEKLWKRNLKRFVNNRLALFGLIVFSTITIMSIFAPIFTSYDPGGIDYDSFLQAPSMNHLFGTDELGRDIFARILYGGRVSIAVGIVSSVISGAIGIIFGALAGYFGGKVDTILVRLSEILLTLPNMIMILVLSAILGPSVGNIILVLSIRGWMTTFRMVRNRFMSLKEEVYVEASRSFGFSDWRIIFGDLLPNTLSPVVVSFSMNVAAFILTEASLSFLGLGVPTGTPTWGNIINSAKSINIIQNSWWVWLIPGMVISLFTLSTNFIGDGLRDAMDAKQQ</sequence>
<evidence type="ECO:0000256" key="5">
    <source>
        <dbReference type="ARBA" id="ARBA00022989"/>
    </source>
</evidence>
<reference evidence="9 10" key="1">
    <citation type="submission" date="2024-06" db="EMBL/GenBank/DDBJ databases">
        <title>Genomic Encyclopedia of Type Strains, Phase IV (KMG-IV): sequencing the most valuable type-strain genomes for metagenomic binning, comparative biology and taxonomic classification.</title>
        <authorList>
            <person name="Goeker M."/>
        </authorList>
    </citation>
    <scope>NUCLEOTIDE SEQUENCE [LARGE SCALE GENOMIC DNA]</scope>
    <source>
        <strain evidence="9 10">DSM 28303</strain>
    </source>
</reference>
<feature type="transmembrane region" description="Helical" evidence="7">
    <location>
        <begin position="21"/>
        <end position="43"/>
    </location>
</feature>
<comment type="subcellular location">
    <subcellularLocation>
        <location evidence="1 7">Cell membrane</location>
        <topology evidence="1 7">Multi-pass membrane protein</topology>
    </subcellularLocation>
</comment>
<evidence type="ECO:0000256" key="4">
    <source>
        <dbReference type="ARBA" id="ARBA00022692"/>
    </source>
</evidence>
<evidence type="ECO:0000259" key="8">
    <source>
        <dbReference type="PROSITE" id="PS50928"/>
    </source>
</evidence>
<dbReference type="CDD" id="cd06261">
    <property type="entry name" value="TM_PBP2"/>
    <property type="match status" value="1"/>
</dbReference>
<keyword evidence="2 7" id="KW-0813">Transport</keyword>